<proteinExistence type="predicted"/>
<gene>
    <name evidence="1" type="ORF">ACFFUR_05700</name>
</gene>
<sequence length="44" mass="4777">MANAVQIEKEVEQKITSNLKASLLDPSMEIAYAGNVLLNSLKSD</sequence>
<dbReference type="Proteomes" id="UP001589654">
    <property type="component" value="Unassembled WGS sequence"/>
</dbReference>
<protein>
    <submittedName>
        <fullName evidence="1">Uncharacterized protein</fullName>
    </submittedName>
</protein>
<comment type="caution">
    <text evidence="1">The sequence shown here is derived from an EMBL/GenBank/DDBJ whole genome shotgun (WGS) entry which is preliminary data.</text>
</comment>
<organism evidence="1 2">
    <name type="scientific">Echinicola jeungdonensis</name>
    <dbReference type="NCBI Taxonomy" id="709343"/>
    <lineage>
        <taxon>Bacteria</taxon>
        <taxon>Pseudomonadati</taxon>
        <taxon>Bacteroidota</taxon>
        <taxon>Cytophagia</taxon>
        <taxon>Cytophagales</taxon>
        <taxon>Cyclobacteriaceae</taxon>
        <taxon>Echinicola</taxon>
    </lineage>
</organism>
<evidence type="ECO:0000313" key="2">
    <source>
        <dbReference type="Proteomes" id="UP001589654"/>
    </source>
</evidence>
<evidence type="ECO:0000313" key="1">
    <source>
        <dbReference type="EMBL" id="MFB9211293.1"/>
    </source>
</evidence>
<reference evidence="1 2" key="1">
    <citation type="submission" date="2024-09" db="EMBL/GenBank/DDBJ databases">
        <authorList>
            <person name="Sun Q."/>
            <person name="Mori K."/>
        </authorList>
    </citation>
    <scope>NUCLEOTIDE SEQUENCE [LARGE SCALE GENOMIC DNA]</scope>
    <source>
        <strain evidence="1 2">CECT 7682</strain>
    </source>
</reference>
<accession>A0ABV5J4R3</accession>
<dbReference type="EMBL" id="JBHMEW010000046">
    <property type="protein sequence ID" value="MFB9211293.1"/>
    <property type="molecule type" value="Genomic_DNA"/>
</dbReference>
<keyword evidence="2" id="KW-1185">Reference proteome</keyword>
<name>A0ABV5J4R3_9BACT</name>
<dbReference type="RefSeq" id="WP_290247290.1">
    <property type="nucleotide sequence ID" value="NZ_JAUFQT010000001.1"/>
</dbReference>